<dbReference type="EMBL" id="SNXW01000001">
    <property type="protein sequence ID" value="TDP87908.1"/>
    <property type="molecule type" value="Genomic_DNA"/>
</dbReference>
<organism evidence="1 2">
    <name type="scientific">Aquabacterium commune</name>
    <dbReference type="NCBI Taxonomy" id="70586"/>
    <lineage>
        <taxon>Bacteria</taxon>
        <taxon>Pseudomonadati</taxon>
        <taxon>Pseudomonadota</taxon>
        <taxon>Betaproteobacteria</taxon>
        <taxon>Burkholderiales</taxon>
        <taxon>Aquabacterium</taxon>
    </lineage>
</organism>
<comment type="caution">
    <text evidence="1">The sequence shown here is derived from an EMBL/GenBank/DDBJ whole genome shotgun (WGS) entry which is preliminary data.</text>
</comment>
<gene>
    <name evidence="1" type="ORF">EV672_10139</name>
</gene>
<proteinExistence type="predicted"/>
<evidence type="ECO:0000313" key="1">
    <source>
        <dbReference type="EMBL" id="TDP87908.1"/>
    </source>
</evidence>
<dbReference type="Proteomes" id="UP000294593">
    <property type="component" value="Unassembled WGS sequence"/>
</dbReference>
<name>A0A4V3CWW0_9BURK</name>
<accession>A0A4V3CWW0</accession>
<reference evidence="1 2" key="1">
    <citation type="submission" date="2019-03" db="EMBL/GenBank/DDBJ databases">
        <title>Genomic Encyclopedia of Type Strains, Phase IV (KMG-IV): sequencing the most valuable type-strain genomes for metagenomic binning, comparative biology and taxonomic classification.</title>
        <authorList>
            <person name="Goeker M."/>
        </authorList>
    </citation>
    <scope>NUCLEOTIDE SEQUENCE [LARGE SCALE GENOMIC DNA]</scope>
    <source>
        <strain evidence="1 2">DSM 11901</strain>
    </source>
</reference>
<sequence>MDTSDEPRPTDHATAHPSGRIDGWRDFEDRLRAALAMGSTEPADWRLSDPDFGQWPLGERALVEVLQQGVLAHPRTHLTVLAARFDEFPRKHPRWLAWRQNWSHRVRCLQANEEDASQLRPMLLWPGRLGLRLLDGLSGRGVWSSDPATLHVWQADFDVISQRSAEAMPGTTLGL</sequence>
<dbReference type="RefSeq" id="WP_133605589.1">
    <property type="nucleotide sequence ID" value="NZ_SNXW01000001.1"/>
</dbReference>
<protein>
    <submittedName>
        <fullName evidence="1">Uncharacterized protein</fullName>
    </submittedName>
</protein>
<evidence type="ECO:0000313" key="2">
    <source>
        <dbReference type="Proteomes" id="UP000294593"/>
    </source>
</evidence>
<keyword evidence="2" id="KW-1185">Reference proteome</keyword>
<dbReference type="AlphaFoldDB" id="A0A4V3CWW0"/>
<dbReference type="OrthoDB" id="8898236at2"/>